<gene>
    <name evidence="3" type="ORF">EJ104_00325</name>
</gene>
<keyword evidence="1" id="KW-1133">Transmembrane helix</keyword>
<name>A0A3S0KHP0_9DEIO</name>
<dbReference type="GO" id="GO:0006950">
    <property type="term" value="P:response to stress"/>
    <property type="evidence" value="ECO:0007669"/>
    <property type="project" value="TreeGrafter"/>
</dbReference>
<dbReference type="OrthoDB" id="69995at2"/>
<evidence type="ECO:0000256" key="1">
    <source>
        <dbReference type="SAM" id="Phobius"/>
    </source>
</evidence>
<dbReference type="PRINTS" id="PR00598">
    <property type="entry name" value="HTHMARR"/>
</dbReference>
<dbReference type="PANTHER" id="PTHR33164">
    <property type="entry name" value="TRANSCRIPTIONAL REGULATOR, MARR FAMILY"/>
    <property type="match status" value="1"/>
</dbReference>
<feature type="domain" description="HTH marR-type" evidence="2">
    <location>
        <begin position="28"/>
        <end position="180"/>
    </location>
</feature>
<dbReference type="PROSITE" id="PS51257">
    <property type="entry name" value="PROKAR_LIPOPROTEIN"/>
    <property type="match status" value="1"/>
</dbReference>
<sequence>MAAVFLRRAAQVEASRTIRPGILSAITNIVLFSCIMQSMNTLSPPMLFLMGLWDVWQSLTREGEQLLREHGLDLRSFIVLCYVGAGTAQPTALASALGVARYDISRTLKRLEEAGLLERFSDPGDARRSHLTLSSAGVTCQAKAEAALLGLVQSRLDRLQDTPGMPDSRSLGQALMFVAGSDTRASPDAALPPSLLHSH</sequence>
<dbReference type="Pfam" id="PF12802">
    <property type="entry name" value="MarR_2"/>
    <property type="match status" value="1"/>
</dbReference>
<keyword evidence="1" id="KW-0472">Membrane</keyword>
<dbReference type="InterPro" id="IPR039422">
    <property type="entry name" value="MarR/SlyA-like"/>
</dbReference>
<accession>A0A3S0KHP0</accession>
<dbReference type="AlphaFoldDB" id="A0A3S0KHP0"/>
<proteinExistence type="predicted"/>
<organism evidence="3 4">
    <name type="scientific">Deinococcus radiophilus</name>
    <dbReference type="NCBI Taxonomy" id="32062"/>
    <lineage>
        <taxon>Bacteria</taxon>
        <taxon>Thermotogati</taxon>
        <taxon>Deinococcota</taxon>
        <taxon>Deinococci</taxon>
        <taxon>Deinococcales</taxon>
        <taxon>Deinococcaceae</taxon>
        <taxon>Deinococcus</taxon>
    </lineage>
</organism>
<dbReference type="InterPro" id="IPR036388">
    <property type="entry name" value="WH-like_DNA-bd_sf"/>
</dbReference>
<protein>
    <submittedName>
        <fullName evidence="3">MarR family transcriptional regulator</fullName>
    </submittedName>
</protein>
<dbReference type="Gene3D" id="1.10.10.10">
    <property type="entry name" value="Winged helix-like DNA-binding domain superfamily/Winged helix DNA-binding domain"/>
    <property type="match status" value="1"/>
</dbReference>
<keyword evidence="4" id="KW-1185">Reference proteome</keyword>
<comment type="caution">
    <text evidence="3">The sequence shown here is derived from an EMBL/GenBank/DDBJ whole genome shotgun (WGS) entry which is preliminary data.</text>
</comment>
<keyword evidence="1" id="KW-0812">Transmembrane</keyword>
<dbReference type="EMBL" id="RXPE01000001">
    <property type="protein sequence ID" value="RTR30739.1"/>
    <property type="molecule type" value="Genomic_DNA"/>
</dbReference>
<dbReference type="PANTHER" id="PTHR33164:SF43">
    <property type="entry name" value="HTH-TYPE TRANSCRIPTIONAL REPRESSOR YETL"/>
    <property type="match status" value="1"/>
</dbReference>
<dbReference type="InterPro" id="IPR036390">
    <property type="entry name" value="WH_DNA-bd_sf"/>
</dbReference>
<evidence type="ECO:0000259" key="2">
    <source>
        <dbReference type="PROSITE" id="PS50995"/>
    </source>
</evidence>
<evidence type="ECO:0000313" key="3">
    <source>
        <dbReference type="EMBL" id="RTR30739.1"/>
    </source>
</evidence>
<dbReference type="SMART" id="SM00347">
    <property type="entry name" value="HTH_MARR"/>
    <property type="match status" value="1"/>
</dbReference>
<reference evidence="3 4" key="1">
    <citation type="submission" date="2018-12" db="EMBL/GenBank/DDBJ databases">
        <title>Deinococcus radiophilus ATCC 27603 genome sequencing and assembly.</title>
        <authorList>
            <person name="Maclea K.S."/>
            <person name="Maynard C.R."/>
        </authorList>
    </citation>
    <scope>NUCLEOTIDE SEQUENCE [LARGE SCALE GENOMIC DNA]</scope>
    <source>
        <strain evidence="3 4">ATCC 27603</strain>
    </source>
</reference>
<dbReference type="SUPFAM" id="SSF46785">
    <property type="entry name" value="Winged helix' DNA-binding domain"/>
    <property type="match status" value="1"/>
</dbReference>
<dbReference type="GO" id="GO:0003700">
    <property type="term" value="F:DNA-binding transcription factor activity"/>
    <property type="evidence" value="ECO:0007669"/>
    <property type="project" value="InterPro"/>
</dbReference>
<dbReference type="InterPro" id="IPR000835">
    <property type="entry name" value="HTH_MarR-typ"/>
</dbReference>
<dbReference type="PROSITE" id="PS50995">
    <property type="entry name" value="HTH_MARR_2"/>
    <property type="match status" value="1"/>
</dbReference>
<feature type="transmembrane region" description="Helical" evidence="1">
    <location>
        <begin position="77"/>
        <end position="100"/>
    </location>
</feature>
<evidence type="ECO:0000313" key="4">
    <source>
        <dbReference type="Proteomes" id="UP000277766"/>
    </source>
</evidence>
<feature type="transmembrane region" description="Helical" evidence="1">
    <location>
        <begin position="21"/>
        <end position="39"/>
    </location>
</feature>
<dbReference type="Proteomes" id="UP000277766">
    <property type="component" value="Unassembled WGS sequence"/>
</dbReference>